<protein>
    <recommendedName>
        <fullName evidence="3 7">Uracil-DNA glycosylase</fullName>
        <shortName evidence="7">UDG</shortName>
        <ecNumber evidence="3 7">3.2.2.27</ecNumber>
    </recommendedName>
</protein>
<dbReference type="GO" id="GO:0004844">
    <property type="term" value="F:uracil DNA N-glycosylase activity"/>
    <property type="evidence" value="ECO:0007669"/>
    <property type="project" value="UniProtKB-UniRule"/>
</dbReference>
<dbReference type="SMART" id="SM00986">
    <property type="entry name" value="UDG"/>
    <property type="match status" value="1"/>
</dbReference>
<gene>
    <name evidence="11" type="ORF">H0E87_019424</name>
</gene>
<keyword evidence="5 7" id="KW-0378">Hydrolase</keyword>
<dbReference type="InterPro" id="IPR005122">
    <property type="entry name" value="Uracil-DNA_glycosylase-like"/>
</dbReference>
<evidence type="ECO:0000256" key="4">
    <source>
        <dbReference type="ARBA" id="ARBA00022763"/>
    </source>
</evidence>
<comment type="subcellular location">
    <subcellularLocation>
        <location evidence="7">Mitochondrion</location>
    </subcellularLocation>
    <subcellularLocation>
        <location evidence="7">Nucleus</location>
    </subcellularLocation>
</comment>
<comment type="catalytic activity">
    <reaction evidence="1 7 9">
        <text>Hydrolyzes single-stranded DNA or mismatched double-stranded DNA and polynucleotides, releasing free uracil.</text>
        <dbReference type="EC" id="3.2.2.27"/>
    </reaction>
</comment>
<evidence type="ECO:0000256" key="6">
    <source>
        <dbReference type="ARBA" id="ARBA00023204"/>
    </source>
</evidence>
<evidence type="ECO:0000259" key="10">
    <source>
        <dbReference type="SMART" id="SM00986"/>
    </source>
</evidence>
<dbReference type="CDD" id="cd10027">
    <property type="entry name" value="UDG-F1-like"/>
    <property type="match status" value="1"/>
</dbReference>
<evidence type="ECO:0000256" key="9">
    <source>
        <dbReference type="RuleBase" id="RU003780"/>
    </source>
</evidence>
<dbReference type="EC" id="3.2.2.27" evidence="3 7"/>
<dbReference type="NCBIfam" id="TIGR00628">
    <property type="entry name" value="ung"/>
    <property type="match status" value="1"/>
</dbReference>
<name>A0A8T2XV00_POPDE</name>
<keyword evidence="7" id="KW-0496">Mitochondrion</keyword>
<dbReference type="NCBIfam" id="NF003592">
    <property type="entry name" value="PRK05254.1-5"/>
    <property type="match status" value="1"/>
</dbReference>
<dbReference type="PANTHER" id="PTHR11264:SF0">
    <property type="entry name" value="URACIL-DNA GLYCOSYLASE"/>
    <property type="match status" value="1"/>
</dbReference>
<reference evidence="11" key="1">
    <citation type="journal article" date="2021" name="J. Hered.">
        <title>Genome Assembly of Salicaceae Populus deltoides (Eastern Cottonwood) I-69 Based on Nanopore Sequencing and Hi-C Technologies.</title>
        <authorList>
            <person name="Bai S."/>
            <person name="Wu H."/>
            <person name="Zhang J."/>
            <person name="Pan Z."/>
            <person name="Zhao W."/>
            <person name="Li Z."/>
            <person name="Tong C."/>
        </authorList>
    </citation>
    <scope>NUCLEOTIDE SEQUENCE</scope>
    <source>
        <tissue evidence="11">Leaf</tissue>
    </source>
</reference>
<accession>A0A8T2XV00</accession>
<evidence type="ECO:0000313" key="12">
    <source>
        <dbReference type="Proteomes" id="UP000807159"/>
    </source>
</evidence>
<dbReference type="AlphaFoldDB" id="A0A8T2XV00"/>
<comment type="similarity">
    <text evidence="2 7 9">Belongs to the uracil-DNA glycosylase (UDG) superfamily. UNG family.</text>
</comment>
<evidence type="ECO:0000256" key="2">
    <source>
        <dbReference type="ARBA" id="ARBA00008184"/>
    </source>
</evidence>
<dbReference type="Gene3D" id="3.40.470.10">
    <property type="entry name" value="Uracil-DNA glycosylase-like domain"/>
    <property type="match status" value="1"/>
</dbReference>
<dbReference type="Pfam" id="PF03167">
    <property type="entry name" value="UDG"/>
    <property type="match status" value="1"/>
</dbReference>
<comment type="function">
    <text evidence="7 9">Excises uracil residues from the DNA which can arise as a result of misincorporation of dUMP residues by DNA polymerase or due to deamination of cytosine.</text>
</comment>
<organism evidence="11 12">
    <name type="scientific">Populus deltoides</name>
    <name type="common">Eastern poplar</name>
    <name type="synonym">Eastern cottonwood</name>
    <dbReference type="NCBI Taxonomy" id="3696"/>
    <lineage>
        <taxon>Eukaryota</taxon>
        <taxon>Viridiplantae</taxon>
        <taxon>Streptophyta</taxon>
        <taxon>Embryophyta</taxon>
        <taxon>Tracheophyta</taxon>
        <taxon>Spermatophyta</taxon>
        <taxon>Magnoliopsida</taxon>
        <taxon>eudicotyledons</taxon>
        <taxon>Gunneridae</taxon>
        <taxon>Pentapetalae</taxon>
        <taxon>rosids</taxon>
        <taxon>fabids</taxon>
        <taxon>Malpighiales</taxon>
        <taxon>Salicaceae</taxon>
        <taxon>Saliceae</taxon>
        <taxon>Populus</taxon>
    </lineage>
</organism>
<keyword evidence="7" id="KW-0539">Nucleus</keyword>
<evidence type="ECO:0000256" key="3">
    <source>
        <dbReference type="ARBA" id="ARBA00012030"/>
    </source>
</evidence>
<comment type="caution">
    <text evidence="11">The sequence shown here is derived from an EMBL/GenBank/DDBJ whole genome shotgun (WGS) entry which is preliminary data.</text>
</comment>
<sequence>MAASSKTIMDFLQPAKRLKLSSSSPSPTEPLNLLNKSLSAKSTSTDLTPDQVSRIELNKLRAKSKRNLKLCSQLVSNSKGSSGHVNLEKLLVEDTWREVLPGELEKPYFKNLCKFVESEISNGSVAIYPPQHLIFNALNSTPFNTLKAVIIGQDPYHGPGQAMGLSFSVPQGVKAPSSLVNIFKELKQDLGCSIPSHGNLEKWAIQGVLLLNTVLTVRNHQANSHSKKGWEHFTDAVIKTISQKKEGVVFLLWGNSAQEKSKLIDQTKHHILKAAHPSGLSANRGFFGCRHFSRTNQLLAQMGISPIEWQL</sequence>
<dbReference type="GO" id="GO:0097510">
    <property type="term" value="P:base-excision repair, AP site formation via deaminated base removal"/>
    <property type="evidence" value="ECO:0007669"/>
    <property type="project" value="TreeGrafter"/>
</dbReference>
<proteinExistence type="inferred from homology"/>
<dbReference type="InterPro" id="IPR018085">
    <property type="entry name" value="Ura-DNA_Glyclase_AS"/>
</dbReference>
<evidence type="ECO:0000313" key="11">
    <source>
        <dbReference type="EMBL" id="KAH8496671.1"/>
    </source>
</evidence>
<feature type="active site" description="Proton acceptor" evidence="7 8">
    <location>
        <position position="154"/>
    </location>
</feature>
<dbReference type="PANTHER" id="PTHR11264">
    <property type="entry name" value="URACIL-DNA GLYCOSYLASE"/>
    <property type="match status" value="1"/>
</dbReference>
<dbReference type="InterPro" id="IPR036895">
    <property type="entry name" value="Uracil-DNA_glycosylase-like_sf"/>
</dbReference>
<evidence type="ECO:0000256" key="7">
    <source>
        <dbReference type="HAMAP-Rule" id="MF_03166"/>
    </source>
</evidence>
<dbReference type="SMART" id="SM00987">
    <property type="entry name" value="UreE_C"/>
    <property type="match status" value="1"/>
</dbReference>
<dbReference type="InterPro" id="IPR002043">
    <property type="entry name" value="UDG_fam1"/>
</dbReference>
<dbReference type="EMBL" id="JACEGQ020000010">
    <property type="protein sequence ID" value="KAH8496671.1"/>
    <property type="molecule type" value="Genomic_DNA"/>
</dbReference>
<dbReference type="SUPFAM" id="SSF52141">
    <property type="entry name" value="Uracil-DNA glycosylase-like"/>
    <property type="match status" value="1"/>
</dbReference>
<dbReference type="HAMAP" id="MF_00148">
    <property type="entry name" value="UDG"/>
    <property type="match status" value="1"/>
</dbReference>
<evidence type="ECO:0000256" key="8">
    <source>
        <dbReference type="PROSITE-ProRule" id="PRU10072"/>
    </source>
</evidence>
<dbReference type="PROSITE" id="PS00130">
    <property type="entry name" value="U_DNA_GLYCOSYLASE"/>
    <property type="match status" value="1"/>
</dbReference>
<evidence type="ECO:0000256" key="5">
    <source>
        <dbReference type="ARBA" id="ARBA00022801"/>
    </source>
</evidence>
<keyword evidence="4 7" id="KW-0227">DNA damage</keyword>
<keyword evidence="12" id="KW-1185">Reference proteome</keyword>
<dbReference type="GO" id="GO:0005634">
    <property type="term" value="C:nucleus"/>
    <property type="evidence" value="ECO:0007669"/>
    <property type="project" value="UniProtKB-SubCell"/>
</dbReference>
<keyword evidence="6 7" id="KW-0234">DNA repair</keyword>
<feature type="domain" description="Uracil-DNA glycosylase-like" evidence="10">
    <location>
        <begin position="139"/>
        <end position="299"/>
    </location>
</feature>
<dbReference type="NCBIfam" id="NF003591">
    <property type="entry name" value="PRK05254.1-4"/>
    <property type="match status" value="1"/>
</dbReference>
<evidence type="ECO:0000256" key="1">
    <source>
        <dbReference type="ARBA" id="ARBA00001400"/>
    </source>
</evidence>
<dbReference type="NCBIfam" id="NF003588">
    <property type="entry name" value="PRK05254.1-1"/>
    <property type="match status" value="1"/>
</dbReference>
<dbReference type="FunFam" id="3.40.470.10:FF:000001">
    <property type="entry name" value="Uracil-DNA glycosylase"/>
    <property type="match status" value="1"/>
</dbReference>
<dbReference type="NCBIfam" id="NF003589">
    <property type="entry name" value="PRK05254.1-2"/>
    <property type="match status" value="1"/>
</dbReference>
<dbReference type="GO" id="GO:0005739">
    <property type="term" value="C:mitochondrion"/>
    <property type="evidence" value="ECO:0007669"/>
    <property type="project" value="UniProtKB-SubCell"/>
</dbReference>
<dbReference type="Proteomes" id="UP000807159">
    <property type="component" value="Chromosome 10"/>
</dbReference>